<feature type="domain" description="25S rRNA (uridine-N(3))-methyltransferase BMT5-like" evidence="2">
    <location>
        <begin position="1"/>
        <end position="81"/>
    </location>
</feature>
<comment type="caution">
    <text evidence="3">The sequence shown here is derived from an EMBL/GenBank/DDBJ whole genome shotgun (WGS) entry which is preliminary data.</text>
</comment>
<organism evidence="3 4">
    <name type="scientific">Chrysochromulina tobinii</name>
    <dbReference type="NCBI Taxonomy" id="1460289"/>
    <lineage>
        <taxon>Eukaryota</taxon>
        <taxon>Haptista</taxon>
        <taxon>Haptophyta</taxon>
        <taxon>Prymnesiophyceae</taxon>
        <taxon>Prymnesiales</taxon>
        <taxon>Chrysochromulinaceae</taxon>
        <taxon>Chrysochromulina</taxon>
    </lineage>
</organism>
<feature type="compositionally biased region" description="Low complexity" evidence="1">
    <location>
        <begin position="283"/>
        <end position="293"/>
    </location>
</feature>
<feature type="region of interest" description="Disordered" evidence="1">
    <location>
        <begin position="273"/>
        <end position="293"/>
    </location>
</feature>
<name>A0A0M0JYY0_9EUKA</name>
<keyword evidence="4" id="KW-1185">Reference proteome</keyword>
<dbReference type="OrthoDB" id="273345at2759"/>
<evidence type="ECO:0000313" key="4">
    <source>
        <dbReference type="Proteomes" id="UP000037460"/>
    </source>
</evidence>
<evidence type="ECO:0000259" key="2">
    <source>
        <dbReference type="Pfam" id="PF10354"/>
    </source>
</evidence>
<dbReference type="Proteomes" id="UP000037460">
    <property type="component" value="Unassembled WGS sequence"/>
</dbReference>
<gene>
    <name evidence="3" type="ORF">Ctob_011908</name>
</gene>
<evidence type="ECO:0000313" key="3">
    <source>
        <dbReference type="EMBL" id="KOO31765.1"/>
    </source>
</evidence>
<dbReference type="Pfam" id="PF10354">
    <property type="entry name" value="BMT5-like"/>
    <property type="match status" value="1"/>
</dbReference>
<protein>
    <recommendedName>
        <fullName evidence="2">25S rRNA (uridine-N(3))-methyltransferase BMT5-like domain-containing protein</fullName>
    </recommendedName>
</protein>
<evidence type="ECO:0000256" key="1">
    <source>
        <dbReference type="SAM" id="MobiDB-lite"/>
    </source>
</evidence>
<proteinExistence type="predicted"/>
<dbReference type="EMBL" id="JWZX01001937">
    <property type="protein sequence ID" value="KOO31765.1"/>
    <property type="molecule type" value="Genomic_DNA"/>
</dbReference>
<accession>A0A0M0JYY0</accession>
<dbReference type="GO" id="GO:0070475">
    <property type="term" value="P:rRNA base methylation"/>
    <property type="evidence" value="ECO:0007669"/>
    <property type="project" value="InterPro"/>
</dbReference>
<dbReference type="InterPro" id="IPR019446">
    <property type="entry name" value="BMT5-like"/>
</dbReference>
<dbReference type="GO" id="GO:0070042">
    <property type="term" value="F:rRNA (uridine-N3-)-methyltransferase activity"/>
    <property type="evidence" value="ECO:0007669"/>
    <property type="project" value="InterPro"/>
</dbReference>
<sequence>MEALRSMGTTVRCGVDARRLETLAAEEAASVAMPMQWERVVFNLPQSPAEPKARNQIQRHRTLLRELCVSCAAHLAPHGDTWQLQEQAACAGLLVRAVESIDLGALEAAGYSPTGRRANQPLGVRRKAKGLVLHVMTAARPADGEDAPRSVAPLEWTLDNSFWLGGGGATASASAPTEEEEPDPAELLERCREALGSLGAHALAAEPSLIDKYTEPSSGRRARTFRFIYRSSVLPLCRERALVLNAQVCAALACGYGGAARLETRIPSQEAIERLSGDEGEEGAAAATTGDRT</sequence>
<reference evidence="4" key="1">
    <citation type="journal article" date="2015" name="PLoS Genet.">
        <title>Genome Sequence and Transcriptome Analyses of Chrysochromulina tobin: Metabolic Tools for Enhanced Algal Fitness in the Prominent Order Prymnesiales (Haptophyceae).</title>
        <authorList>
            <person name="Hovde B.T."/>
            <person name="Deodato C.R."/>
            <person name="Hunsperger H.M."/>
            <person name="Ryken S.A."/>
            <person name="Yost W."/>
            <person name="Jha R.K."/>
            <person name="Patterson J."/>
            <person name="Monnat R.J. Jr."/>
            <person name="Barlow S.B."/>
            <person name="Starkenburg S.R."/>
            <person name="Cattolico R.A."/>
        </authorList>
    </citation>
    <scope>NUCLEOTIDE SEQUENCE</scope>
    <source>
        <strain evidence="4">CCMP291</strain>
    </source>
</reference>
<dbReference type="AlphaFoldDB" id="A0A0M0JYY0"/>